<dbReference type="AlphaFoldDB" id="A0A0F9AYL5"/>
<name>A0A0F9AYL5_9ZZZZ</name>
<sequence length="183" mass="20842">MLDVFAEDWSSPEDDIYDEGCTMTETPLNLQDVWIVRPGDYVALITKDRMTDKHRQQSREVLEERWPDVRCVFFEGDWDIKIMRPDDTSDPSEDIPSLLSPVRNYLPMSLYRETLCEQCGELYGEHDGPVTDDCQGSGGSREEVTVDIHEAAYIINELAFGRTKPEPLSNHVMNIATQAALSP</sequence>
<organism evidence="1">
    <name type="scientific">marine sediment metagenome</name>
    <dbReference type="NCBI Taxonomy" id="412755"/>
    <lineage>
        <taxon>unclassified sequences</taxon>
        <taxon>metagenomes</taxon>
        <taxon>ecological metagenomes</taxon>
    </lineage>
</organism>
<gene>
    <name evidence="1" type="ORF">LCGC14_2793070</name>
</gene>
<feature type="non-terminal residue" evidence="1">
    <location>
        <position position="183"/>
    </location>
</feature>
<accession>A0A0F9AYL5</accession>
<reference evidence="1" key="1">
    <citation type="journal article" date="2015" name="Nature">
        <title>Complex archaea that bridge the gap between prokaryotes and eukaryotes.</title>
        <authorList>
            <person name="Spang A."/>
            <person name="Saw J.H."/>
            <person name="Jorgensen S.L."/>
            <person name="Zaremba-Niedzwiedzka K."/>
            <person name="Martijn J."/>
            <person name="Lind A.E."/>
            <person name="van Eijk R."/>
            <person name="Schleper C."/>
            <person name="Guy L."/>
            <person name="Ettema T.J."/>
        </authorList>
    </citation>
    <scope>NUCLEOTIDE SEQUENCE</scope>
</reference>
<protein>
    <submittedName>
        <fullName evidence="1">Uncharacterized protein</fullName>
    </submittedName>
</protein>
<comment type="caution">
    <text evidence="1">The sequence shown here is derived from an EMBL/GenBank/DDBJ whole genome shotgun (WGS) entry which is preliminary data.</text>
</comment>
<evidence type="ECO:0000313" key="1">
    <source>
        <dbReference type="EMBL" id="KKK83469.1"/>
    </source>
</evidence>
<dbReference type="EMBL" id="LAZR01052208">
    <property type="protein sequence ID" value="KKK83469.1"/>
    <property type="molecule type" value="Genomic_DNA"/>
</dbReference>
<proteinExistence type="predicted"/>